<dbReference type="PROSITE" id="PS50931">
    <property type="entry name" value="HTH_LYSR"/>
    <property type="match status" value="1"/>
</dbReference>
<dbReference type="GO" id="GO:0003700">
    <property type="term" value="F:DNA-binding transcription factor activity"/>
    <property type="evidence" value="ECO:0007669"/>
    <property type="project" value="InterPro"/>
</dbReference>
<sequence length="361" mass="39935">MINKRCGATGDGSAALLPEWRLEMVAEAGLFPAEEAPKRFIEAAIEDKAAREKRTYSQGAKMGRRFDHLGDVEAFITVAEKRSMTEGAVALSTTPSVLSRAITRLETRLGAQLMRRTTRRLSLTDEGRAYLEQARAAFSMIDDAERAIQGPTGASLTGQVRISVPTTYGHYRLPAMLDRFTRAYPEVQIELSITNRNVDLVAEGYDLAIRLGPLPDSGLVARKLEDAPLHLVAAPHYLERAGIPRHVDDLAKHQCLPFVMPSTGRCAPWLFRVDGRDIDWTPPGRIRVFDDVLGVVSLAESGLGICQTYDFIVRDRVGQGRLIDVLEHARGRSRPFSLIFAPHRRMSAATRTLIDFLASDG</sequence>
<feature type="domain" description="HTH lysR-type" evidence="5">
    <location>
        <begin position="73"/>
        <end position="124"/>
    </location>
</feature>
<evidence type="ECO:0000313" key="6">
    <source>
        <dbReference type="EMBL" id="EHK77939.1"/>
    </source>
</evidence>
<evidence type="ECO:0000256" key="3">
    <source>
        <dbReference type="ARBA" id="ARBA00023125"/>
    </source>
</evidence>
<keyword evidence="2" id="KW-0805">Transcription regulation</keyword>
<evidence type="ECO:0000256" key="1">
    <source>
        <dbReference type="ARBA" id="ARBA00009437"/>
    </source>
</evidence>
<dbReference type="InterPro" id="IPR005119">
    <property type="entry name" value="LysR_subst-bd"/>
</dbReference>
<protein>
    <submittedName>
        <fullName evidence="6">LysR family transcriptional regulator</fullName>
    </submittedName>
</protein>
<dbReference type="Pfam" id="PF03466">
    <property type="entry name" value="LysR_substrate"/>
    <property type="match status" value="1"/>
</dbReference>
<dbReference type="InterPro" id="IPR058163">
    <property type="entry name" value="LysR-type_TF_proteobact-type"/>
</dbReference>
<accession>H0FY85</accession>
<proteinExistence type="inferred from homology"/>
<name>H0FY85_RHIML</name>
<dbReference type="AlphaFoldDB" id="H0FY85"/>
<dbReference type="GO" id="GO:0003677">
    <property type="term" value="F:DNA binding"/>
    <property type="evidence" value="ECO:0007669"/>
    <property type="project" value="UniProtKB-KW"/>
</dbReference>
<comment type="similarity">
    <text evidence="1">Belongs to the LysR transcriptional regulatory family.</text>
</comment>
<evidence type="ECO:0000313" key="7">
    <source>
        <dbReference type="Proteomes" id="UP000004038"/>
    </source>
</evidence>
<evidence type="ECO:0000259" key="5">
    <source>
        <dbReference type="PROSITE" id="PS50931"/>
    </source>
</evidence>
<dbReference type="PATRIC" id="fig|1107881.3.peg.2186"/>
<dbReference type="FunFam" id="1.10.10.10:FF:000001">
    <property type="entry name" value="LysR family transcriptional regulator"/>
    <property type="match status" value="1"/>
</dbReference>
<keyword evidence="3" id="KW-0238">DNA-binding</keyword>
<keyword evidence="4" id="KW-0804">Transcription</keyword>
<dbReference type="SUPFAM" id="SSF53850">
    <property type="entry name" value="Periplasmic binding protein-like II"/>
    <property type="match status" value="1"/>
</dbReference>
<dbReference type="InterPro" id="IPR036388">
    <property type="entry name" value="WH-like_DNA-bd_sf"/>
</dbReference>
<dbReference type="Proteomes" id="UP000004038">
    <property type="component" value="Unassembled WGS sequence"/>
</dbReference>
<dbReference type="SUPFAM" id="SSF46785">
    <property type="entry name" value="Winged helix' DNA-binding domain"/>
    <property type="match status" value="1"/>
</dbReference>
<evidence type="ECO:0000256" key="2">
    <source>
        <dbReference type="ARBA" id="ARBA00023015"/>
    </source>
</evidence>
<organism evidence="6 7">
    <name type="scientific">Sinorhizobium meliloti CCNWSX0020</name>
    <dbReference type="NCBI Taxonomy" id="1107881"/>
    <lineage>
        <taxon>Bacteria</taxon>
        <taxon>Pseudomonadati</taxon>
        <taxon>Pseudomonadota</taxon>
        <taxon>Alphaproteobacteria</taxon>
        <taxon>Hyphomicrobiales</taxon>
        <taxon>Rhizobiaceae</taxon>
        <taxon>Sinorhizobium/Ensifer group</taxon>
        <taxon>Sinorhizobium</taxon>
    </lineage>
</organism>
<dbReference type="CDD" id="cd08422">
    <property type="entry name" value="PBP2_CrgA_like"/>
    <property type="match status" value="1"/>
</dbReference>
<dbReference type="PANTHER" id="PTHR30537">
    <property type="entry name" value="HTH-TYPE TRANSCRIPTIONAL REGULATOR"/>
    <property type="match status" value="1"/>
</dbReference>
<gene>
    <name evidence="6" type="ORF">SM0020_10805</name>
</gene>
<dbReference type="Gene3D" id="1.10.10.10">
    <property type="entry name" value="Winged helix-like DNA-binding domain superfamily/Winged helix DNA-binding domain"/>
    <property type="match status" value="1"/>
</dbReference>
<dbReference type="InterPro" id="IPR000847">
    <property type="entry name" value="LysR_HTH_N"/>
</dbReference>
<dbReference type="PANTHER" id="PTHR30537:SF5">
    <property type="entry name" value="HTH-TYPE TRANSCRIPTIONAL ACTIVATOR TTDR-RELATED"/>
    <property type="match status" value="1"/>
</dbReference>
<dbReference type="Gene3D" id="3.40.190.290">
    <property type="match status" value="1"/>
</dbReference>
<dbReference type="EMBL" id="AGVV01000016">
    <property type="protein sequence ID" value="EHK77939.1"/>
    <property type="molecule type" value="Genomic_DNA"/>
</dbReference>
<evidence type="ECO:0000256" key="4">
    <source>
        <dbReference type="ARBA" id="ARBA00023163"/>
    </source>
</evidence>
<reference evidence="6 7" key="1">
    <citation type="journal article" date="2012" name="J. Bacteriol.">
        <title>Draft Genome Sequence of Sinorhizobium meliloti CCNWSX0020, a Nitrogen-Fixing Symbiont with Copper Tolerance Capability Isolated from Lead-Zinc Mine Tailings.</title>
        <authorList>
            <person name="Li Z."/>
            <person name="Ma Z."/>
            <person name="Hao X."/>
            <person name="Wei G."/>
        </authorList>
    </citation>
    <scope>NUCLEOTIDE SEQUENCE [LARGE SCALE GENOMIC DNA]</scope>
    <source>
        <strain evidence="6 7">CCNWSX0020</strain>
    </source>
</reference>
<dbReference type="Pfam" id="PF00126">
    <property type="entry name" value="HTH_1"/>
    <property type="match status" value="1"/>
</dbReference>
<dbReference type="InterPro" id="IPR036390">
    <property type="entry name" value="WH_DNA-bd_sf"/>
</dbReference>